<protein>
    <submittedName>
        <fullName evidence="1">Uncharacterized protein</fullName>
    </submittedName>
</protein>
<dbReference type="Proteomes" id="UP000753908">
    <property type="component" value="Unassembled WGS sequence"/>
</dbReference>
<reference evidence="1" key="2">
    <citation type="journal article" date="2022" name="Microbiol. Resour. Announc.">
        <title>Metagenome Sequencing to Explore Phylogenomics of Terrestrial Cyanobacteria.</title>
        <authorList>
            <person name="Ward R.D."/>
            <person name="Stajich J.E."/>
            <person name="Johansen J.R."/>
            <person name="Huntemann M."/>
            <person name="Clum A."/>
            <person name="Foster B."/>
            <person name="Foster B."/>
            <person name="Roux S."/>
            <person name="Palaniappan K."/>
            <person name="Varghese N."/>
            <person name="Mukherjee S."/>
            <person name="Reddy T.B.K."/>
            <person name="Daum C."/>
            <person name="Copeland A."/>
            <person name="Chen I.A."/>
            <person name="Ivanova N.N."/>
            <person name="Kyrpides N.C."/>
            <person name="Shapiro N."/>
            <person name="Eloe-Fadrosh E.A."/>
            <person name="Pietrasiak N."/>
        </authorList>
    </citation>
    <scope>NUCLEOTIDE SEQUENCE</scope>
    <source>
        <strain evidence="1">CPER-KK1</strain>
    </source>
</reference>
<accession>A0A951PP68</accession>
<evidence type="ECO:0000313" key="1">
    <source>
        <dbReference type="EMBL" id="MBW4547068.1"/>
    </source>
</evidence>
<name>A0A951PP68_9CYAN</name>
<organism evidence="1 2">
    <name type="scientific">Symplocastrum torsivum CPER-KK1</name>
    <dbReference type="NCBI Taxonomy" id="450513"/>
    <lineage>
        <taxon>Bacteria</taxon>
        <taxon>Bacillati</taxon>
        <taxon>Cyanobacteriota</taxon>
        <taxon>Cyanophyceae</taxon>
        <taxon>Oscillatoriophycideae</taxon>
        <taxon>Oscillatoriales</taxon>
        <taxon>Microcoleaceae</taxon>
        <taxon>Symplocastrum</taxon>
    </lineage>
</organism>
<dbReference type="EMBL" id="JAHHIF010000034">
    <property type="protein sequence ID" value="MBW4547068.1"/>
    <property type="molecule type" value="Genomic_DNA"/>
</dbReference>
<evidence type="ECO:0000313" key="2">
    <source>
        <dbReference type="Proteomes" id="UP000753908"/>
    </source>
</evidence>
<sequence length="153" mass="16783">MAAQLSTAEINDYREIFPNDDPAQEVLTILDKNNGSFDDSLNEIYSEKFGSLPDMPEGKSLLQITLKQLREAVCGNEGFRAQVSDYNKNPRSVPLLTGLIVSLVGVAATNGFPLERAIATVVVLYILKIGLNVFCEYTEPSAKDASSRRIPDD</sequence>
<comment type="caution">
    <text evidence="1">The sequence shown here is derived from an EMBL/GenBank/DDBJ whole genome shotgun (WGS) entry which is preliminary data.</text>
</comment>
<reference evidence="1" key="1">
    <citation type="submission" date="2021-05" db="EMBL/GenBank/DDBJ databases">
        <authorList>
            <person name="Pietrasiak N."/>
            <person name="Ward R."/>
            <person name="Stajich J.E."/>
            <person name="Kurbessoian T."/>
        </authorList>
    </citation>
    <scope>NUCLEOTIDE SEQUENCE</scope>
    <source>
        <strain evidence="1">CPER-KK1</strain>
    </source>
</reference>
<dbReference type="AlphaFoldDB" id="A0A951PP68"/>
<gene>
    <name evidence="1" type="ORF">KME25_21890</name>
</gene>
<proteinExistence type="predicted"/>